<dbReference type="PANTHER" id="PTHR33154">
    <property type="entry name" value="TRANSCRIPTIONAL REGULATOR, ARSR FAMILY"/>
    <property type="match status" value="1"/>
</dbReference>
<accession>A0ABZ0TIY8</accession>
<evidence type="ECO:0000313" key="6">
    <source>
        <dbReference type="Proteomes" id="UP001324380"/>
    </source>
</evidence>
<dbReference type="PRINTS" id="PR00778">
    <property type="entry name" value="HTHARSR"/>
</dbReference>
<reference evidence="5 6" key="1">
    <citation type="submission" date="2023-11" db="EMBL/GenBank/DDBJ databases">
        <title>Analysis of the Genomes of Mucilaginibacter gossypii cycad 4 and M. sabulilitoris SNA2: microbes with the potential for plant growth promotion.</title>
        <authorList>
            <person name="Hirsch A.M."/>
            <person name="Humm E."/>
            <person name="Rubbi M."/>
            <person name="Del Vecchio G."/>
            <person name="Ha S.M."/>
            <person name="Pellegrini M."/>
            <person name="Gunsalus R.P."/>
        </authorList>
    </citation>
    <scope>NUCLEOTIDE SEQUENCE [LARGE SCALE GENOMIC DNA]</scope>
    <source>
        <strain evidence="5 6">SNA2</strain>
    </source>
</reference>
<dbReference type="NCBIfam" id="NF033788">
    <property type="entry name" value="HTH_metalloreg"/>
    <property type="match status" value="1"/>
</dbReference>
<dbReference type="CDD" id="cd00090">
    <property type="entry name" value="HTH_ARSR"/>
    <property type="match status" value="1"/>
</dbReference>
<dbReference type="InterPro" id="IPR036388">
    <property type="entry name" value="WH-like_DNA-bd_sf"/>
</dbReference>
<name>A0ABZ0TIY8_9SPHI</name>
<dbReference type="Gene3D" id="1.10.10.10">
    <property type="entry name" value="Winged helix-like DNA-binding domain superfamily/Winged helix DNA-binding domain"/>
    <property type="match status" value="1"/>
</dbReference>
<keyword evidence="3" id="KW-0804">Transcription</keyword>
<evidence type="ECO:0000256" key="1">
    <source>
        <dbReference type="ARBA" id="ARBA00023015"/>
    </source>
</evidence>
<dbReference type="Pfam" id="PF12840">
    <property type="entry name" value="HTH_20"/>
    <property type="match status" value="1"/>
</dbReference>
<proteinExistence type="predicted"/>
<sequence>MNSNLAFNALGDPTRRSIFEKLQHGPLSVVHIAEGMSVSRPAVSQHLKVLKEAKLISLKTVGNNNIYELNREGIIAMRNYLDKFWDDALANFKALAEQTEKAKNNGNH</sequence>
<dbReference type="RefSeq" id="WP_321562298.1">
    <property type="nucleotide sequence ID" value="NZ_CP139558.1"/>
</dbReference>
<dbReference type="InterPro" id="IPR051081">
    <property type="entry name" value="HTH_MetalResp_TranReg"/>
</dbReference>
<dbReference type="SMART" id="SM00418">
    <property type="entry name" value="HTH_ARSR"/>
    <property type="match status" value="1"/>
</dbReference>
<keyword evidence="1" id="KW-0805">Transcription regulation</keyword>
<feature type="domain" description="HTH arsR-type" evidence="4">
    <location>
        <begin position="1"/>
        <end position="89"/>
    </location>
</feature>
<dbReference type="InterPro" id="IPR011991">
    <property type="entry name" value="ArsR-like_HTH"/>
</dbReference>
<dbReference type="PANTHER" id="PTHR33154:SF33">
    <property type="entry name" value="TRANSCRIPTIONAL REPRESSOR SDPR"/>
    <property type="match status" value="1"/>
</dbReference>
<dbReference type="EMBL" id="CP139558">
    <property type="protein sequence ID" value="WPU93146.1"/>
    <property type="molecule type" value="Genomic_DNA"/>
</dbReference>
<dbReference type="SUPFAM" id="SSF46785">
    <property type="entry name" value="Winged helix' DNA-binding domain"/>
    <property type="match status" value="1"/>
</dbReference>
<evidence type="ECO:0000259" key="4">
    <source>
        <dbReference type="PROSITE" id="PS50987"/>
    </source>
</evidence>
<dbReference type="InterPro" id="IPR001845">
    <property type="entry name" value="HTH_ArsR_DNA-bd_dom"/>
</dbReference>
<evidence type="ECO:0000256" key="2">
    <source>
        <dbReference type="ARBA" id="ARBA00023125"/>
    </source>
</evidence>
<protein>
    <submittedName>
        <fullName evidence="5">Metalloregulator ArsR/SmtB family transcription factor</fullName>
    </submittedName>
</protein>
<keyword evidence="6" id="KW-1185">Reference proteome</keyword>
<gene>
    <name evidence="5" type="ORF">SNE25_27900</name>
</gene>
<dbReference type="InterPro" id="IPR036390">
    <property type="entry name" value="WH_DNA-bd_sf"/>
</dbReference>
<organism evidence="5 6">
    <name type="scientific">Mucilaginibacter sabulilitoris</name>
    <dbReference type="NCBI Taxonomy" id="1173583"/>
    <lineage>
        <taxon>Bacteria</taxon>
        <taxon>Pseudomonadati</taxon>
        <taxon>Bacteroidota</taxon>
        <taxon>Sphingobacteriia</taxon>
        <taxon>Sphingobacteriales</taxon>
        <taxon>Sphingobacteriaceae</taxon>
        <taxon>Mucilaginibacter</taxon>
    </lineage>
</organism>
<evidence type="ECO:0000313" key="5">
    <source>
        <dbReference type="EMBL" id="WPU93146.1"/>
    </source>
</evidence>
<evidence type="ECO:0000256" key="3">
    <source>
        <dbReference type="ARBA" id="ARBA00023163"/>
    </source>
</evidence>
<dbReference type="PROSITE" id="PS50987">
    <property type="entry name" value="HTH_ARSR_2"/>
    <property type="match status" value="1"/>
</dbReference>
<keyword evidence="2" id="KW-0238">DNA-binding</keyword>
<dbReference type="Proteomes" id="UP001324380">
    <property type="component" value="Chromosome"/>
</dbReference>